<evidence type="ECO:0000313" key="21">
    <source>
        <dbReference type="Proteomes" id="UP000827892"/>
    </source>
</evidence>
<evidence type="ECO:0000256" key="6">
    <source>
        <dbReference type="ARBA" id="ARBA00022741"/>
    </source>
</evidence>
<proteinExistence type="inferred from homology"/>
<dbReference type="PANTHER" id="PTHR43394">
    <property type="entry name" value="ATP-DEPENDENT PERMEASE MDL1, MITOCHONDRIAL"/>
    <property type="match status" value="1"/>
</dbReference>
<dbReference type="GO" id="GO:0140359">
    <property type="term" value="F:ABC-type transporter activity"/>
    <property type="evidence" value="ECO:0007669"/>
    <property type="project" value="InterPro"/>
</dbReference>
<keyword evidence="8" id="KW-0067">ATP-binding</keyword>
<dbReference type="AlphaFoldDB" id="A0AAE9DY22"/>
<keyword evidence="10" id="KW-0630">Potassium</keyword>
<feature type="domain" description="ABC transmembrane type-1" evidence="19">
    <location>
        <begin position="1"/>
        <end position="97"/>
    </location>
</feature>
<evidence type="ECO:0000256" key="1">
    <source>
        <dbReference type="ARBA" id="ARBA00004448"/>
    </source>
</evidence>
<keyword evidence="5" id="KW-0812">Transmembrane</keyword>
<keyword evidence="11" id="KW-1133">Transmembrane helix</keyword>
<dbReference type="GO" id="GO:0005743">
    <property type="term" value="C:mitochondrial inner membrane"/>
    <property type="evidence" value="ECO:0007669"/>
    <property type="project" value="UniProtKB-SubCell"/>
</dbReference>
<dbReference type="InterPro" id="IPR036640">
    <property type="entry name" value="ABC1_TM_sf"/>
</dbReference>
<evidence type="ECO:0000259" key="19">
    <source>
        <dbReference type="PROSITE" id="PS50929"/>
    </source>
</evidence>
<organism evidence="20 21">
    <name type="scientific">Caenorhabditis briggsae</name>
    <dbReference type="NCBI Taxonomy" id="6238"/>
    <lineage>
        <taxon>Eukaryota</taxon>
        <taxon>Metazoa</taxon>
        <taxon>Ecdysozoa</taxon>
        <taxon>Nematoda</taxon>
        <taxon>Chromadorea</taxon>
        <taxon>Rhabditida</taxon>
        <taxon>Rhabditina</taxon>
        <taxon>Rhabditomorpha</taxon>
        <taxon>Rhabditoidea</taxon>
        <taxon>Rhabditidae</taxon>
        <taxon>Peloderinae</taxon>
        <taxon>Caenorhabditis</taxon>
    </lineage>
</organism>
<dbReference type="GO" id="GO:0005524">
    <property type="term" value="F:ATP binding"/>
    <property type="evidence" value="ECO:0007669"/>
    <property type="project" value="UniProtKB-KW"/>
</dbReference>
<evidence type="ECO:0000256" key="4">
    <source>
        <dbReference type="ARBA" id="ARBA00022538"/>
    </source>
</evidence>
<dbReference type="CDD" id="cd03249">
    <property type="entry name" value="ABC_MTABC3_MDL1_MDL2"/>
    <property type="match status" value="1"/>
</dbReference>
<keyword evidence="3" id="KW-0813">Transport</keyword>
<dbReference type="SUPFAM" id="SSF52540">
    <property type="entry name" value="P-loop containing nucleoside triphosphate hydrolases"/>
    <property type="match status" value="1"/>
</dbReference>
<dbReference type="Gene3D" id="1.20.1560.10">
    <property type="entry name" value="ABC transporter type 1, transmembrane domain"/>
    <property type="match status" value="1"/>
</dbReference>
<evidence type="ECO:0000256" key="13">
    <source>
        <dbReference type="ARBA" id="ARBA00023128"/>
    </source>
</evidence>
<evidence type="ECO:0000256" key="16">
    <source>
        <dbReference type="ARBA" id="ARBA00041416"/>
    </source>
</evidence>
<evidence type="ECO:0000256" key="8">
    <source>
        <dbReference type="ARBA" id="ARBA00022840"/>
    </source>
</evidence>
<protein>
    <recommendedName>
        <fullName evidence="15">Mitochondrial potassium channel ATP-binding subunit</fullName>
    </recommendedName>
    <alternativeName>
        <fullName evidence="17">ATP-binding cassette sub-family B member 8, mitochondrial</fullName>
    </alternativeName>
    <alternativeName>
        <fullName evidence="16">Mitochondrial sulfonylurea-receptor</fullName>
    </alternativeName>
</protein>
<dbReference type="PROSITE" id="PS00211">
    <property type="entry name" value="ABC_TRANSPORTER_1"/>
    <property type="match status" value="1"/>
</dbReference>
<dbReference type="EMBL" id="CP090891">
    <property type="protein sequence ID" value="ULU13315.1"/>
    <property type="molecule type" value="Genomic_DNA"/>
</dbReference>
<evidence type="ECO:0000256" key="14">
    <source>
        <dbReference type="ARBA" id="ARBA00023136"/>
    </source>
</evidence>
<evidence type="ECO:0000256" key="10">
    <source>
        <dbReference type="ARBA" id="ARBA00022958"/>
    </source>
</evidence>
<dbReference type="InterPro" id="IPR039421">
    <property type="entry name" value="Type_1_exporter"/>
</dbReference>
<keyword evidence="13" id="KW-0496">Mitochondrion</keyword>
<dbReference type="InterPro" id="IPR003593">
    <property type="entry name" value="AAA+_ATPase"/>
</dbReference>
<evidence type="ECO:0000256" key="2">
    <source>
        <dbReference type="ARBA" id="ARBA00007577"/>
    </source>
</evidence>
<keyword evidence="12" id="KW-0406">Ion transport</keyword>
<dbReference type="SMART" id="SM00382">
    <property type="entry name" value="AAA"/>
    <property type="match status" value="1"/>
</dbReference>
<dbReference type="FunFam" id="3.40.50.300:FF:000403">
    <property type="entry name" value="ATP-binding cassette sub-family B member 8, mitochondrial"/>
    <property type="match status" value="1"/>
</dbReference>
<dbReference type="InterPro" id="IPR017871">
    <property type="entry name" value="ABC_transporter-like_CS"/>
</dbReference>
<evidence type="ECO:0000256" key="17">
    <source>
        <dbReference type="ARBA" id="ARBA00042968"/>
    </source>
</evidence>
<evidence type="ECO:0000256" key="15">
    <source>
        <dbReference type="ARBA" id="ARBA00040439"/>
    </source>
</evidence>
<evidence type="ECO:0000256" key="5">
    <source>
        <dbReference type="ARBA" id="ARBA00022692"/>
    </source>
</evidence>
<accession>A0AAE9DY22</accession>
<gene>
    <name evidence="20" type="ORF">L3Y34_016073</name>
</gene>
<dbReference type="PANTHER" id="PTHR43394:SF17">
    <property type="entry name" value="MITOCHONDRIAL POTASSIUM CHANNEL ATP-BINDING SUBUNIT"/>
    <property type="match status" value="1"/>
</dbReference>
<evidence type="ECO:0000259" key="18">
    <source>
        <dbReference type="PROSITE" id="PS50893"/>
    </source>
</evidence>
<name>A0AAE9DY22_CAEBR</name>
<feature type="domain" description="ABC transporter" evidence="18">
    <location>
        <begin position="132"/>
        <end position="369"/>
    </location>
</feature>
<dbReference type="Pfam" id="PF00005">
    <property type="entry name" value="ABC_tran"/>
    <property type="match status" value="1"/>
</dbReference>
<dbReference type="InterPro" id="IPR011527">
    <property type="entry name" value="ABC1_TM_dom"/>
</dbReference>
<dbReference type="PROSITE" id="PS50893">
    <property type="entry name" value="ABC_TRANSPORTER_2"/>
    <property type="match status" value="1"/>
</dbReference>
<dbReference type="GO" id="GO:0016887">
    <property type="term" value="F:ATP hydrolysis activity"/>
    <property type="evidence" value="ECO:0007669"/>
    <property type="project" value="InterPro"/>
</dbReference>
<dbReference type="Pfam" id="PF00664">
    <property type="entry name" value="ABC_membrane"/>
    <property type="match status" value="1"/>
</dbReference>
<dbReference type="Gene3D" id="3.40.50.300">
    <property type="entry name" value="P-loop containing nucleotide triphosphate hydrolases"/>
    <property type="match status" value="1"/>
</dbReference>
<dbReference type="InterPro" id="IPR003439">
    <property type="entry name" value="ABC_transporter-like_ATP-bd"/>
</dbReference>
<keyword evidence="14" id="KW-0472">Membrane</keyword>
<keyword evidence="4" id="KW-0633">Potassium transport</keyword>
<evidence type="ECO:0000313" key="20">
    <source>
        <dbReference type="EMBL" id="ULU13315.1"/>
    </source>
</evidence>
<keyword evidence="9" id="KW-0809">Transit peptide</keyword>
<sequence length="374" mass="41052">MRTIRAFAMEKLESKLFDNELDKARAMQEQLGIGIGLFQAGTNLFLNGMILSVLYGGSNLISKGEMTPGALMSFLVSAQTIQRSLSQLSIIFGTAIKGWTAGGRVLEFQRLQPSIPIDTGVCIPYHTLWGDIKFDNVSFSYPTRPGHNVFENLTLSIPAGQVVALCGPSGEGKSTITHLLERFYEPKTGKVTLDGRDLKELNVEWLRGQVIGLISQEPVLFATSVEENIRYGRPDATDQEVRDAARAAHVDEFVSRFPSGYSTIVGERGAQLSGGQKQRIAIARAILKNPPILILDEATSALDSQSEQLVQEALNNVMKGRTVLVIAHRLSTIRSANLIYVIKDKKALESGTHEQLMAKKGSLYRKLVEAHNVD</sequence>
<evidence type="ECO:0000256" key="11">
    <source>
        <dbReference type="ARBA" id="ARBA00022989"/>
    </source>
</evidence>
<dbReference type="Proteomes" id="UP000827892">
    <property type="component" value="Chromosome I"/>
</dbReference>
<evidence type="ECO:0000256" key="9">
    <source>
        <dbReference type="ARBA" id="ARBA00022946"/>
    </source>
</evidence>
<evidence type="ECO:0000256" key="12">
    <source>
        <dbReference type="ARBA" id="ARBA00023065"/>
    </source>
</evidence>
<comment type="subcellular location">
    <subcellularLocation>
        <location evidence="1">Mitochondrion inner membrane</location>
        <topology evidence="1">Multi-pass membrane protein</topology>
    </subcellularLocation>
</comment>
<dbReference type="InterPro" id="IPR027417">
    <property type="entry name" value="P-loop_NTPase"/>
</dbReference>
<evidence type="ECO:0000256" key="3">
    <source>
        <dbReference type="ARBA" id="ARBA00022448"/>
    </source>
</evidence>
<comment type="similarity">
    <text evidence="2">Belongs to the ABC transporter superfamily. ABCB family. Multidrug resistance exporter (TC 3.A.1.201) subfamily.</text>
</comment>
<dbReference type="SUPFAM" id="SSF90123">
    <property type="entry name" value="ABC transporter transmembrane region"/>
    <property type="match status" value="1"/>
</dbReference>
<dbReference type="PROSITE" id="PS50929">
    <property type="entry name" value="ABC_TM1F"/>
    <property type="match status" value="1"/>
</dbReference>
<reference evidence="20 21" key="1">
    <citation type="submission" date="2022-05" db="EMBL/GenBank/DDBJ databases">
        <title>Chromosome-level reference genomes for two strains of Caenorhabditis briggsae: an improved platform for comparative genomics.</title>
        <authorList>
            <person name="Stevens L."/>
            <person name="Andersen E.C."/>
        </authorList>
    </citation>
    <scope>NUCLEOTIDE SEQUENCE [LARGE SCALE GENOMIC DNA]</scope>
    <source>
        <strain evidence="20">QX1410_ONT</strain>
        <tissue evidence="20">Whole-organism</tissue>
    </source>
</reference>
<keyword evidence="7" id="KW-0999">Mitochondrion inner membrane</keyword>
<evidence type="ECO:0000256" key="7">
    <source>
        <dbReference type="ARBA" id="ARBA00022792"/>
    </source>
</evidence>
<dbReference type="GO" id="GO:0006813">
    <property type="term" value="P:potassium ion transport"/>
    <property type="evidence" value="ECO:0007669"/>
    <property type="project" value="UniProtKB-KW"/>
</dbReference>
<keyword evidence="6" id="KW-0547">Nucleotide-binding</keyword>